<gene>
    <name evidence="1" type="ORF">Slati_0149700</name>
</gene>
<organism evidence="1">
    <name type="scientific">Sesamum latifolium</name>
    <dbReference type="NCBI Taxonomy" id="2727402"/>
    <lineage>
        <taxon>Eukaryota</taxon>
        <taxon>Viridiplantae</taxon>
        <taxon>Streptophyta</taxon>
        <taxon>Embryophyta</taxon>
        <taxon>Tracheophyta</taxon>
        <taxon>Spermatophyta</taxon>
        <taxon>Magnoliopsida</taxon>
        <taxon>eudicotyledons</taxon>
        <taxon>Gunneridae</taxon>
        <taxon>Pentapetalae</taxon>
        <taxon>asterids</taxon>
        <taxon>lamiids</taxon>
        <taxon>Lamiales</taxon>
        <taxon>Pedaliaceae</taxon>
        <taxon>Sesamum</taxon>
    </lineage>
</organism>
<evidence type="ECO:0000313" key="1">
    <source>
        <dbReference type="EMBL" id="KAL0462621.1"/>
    </source>
</evidence>
<reference evidence="1" key="2">
    <citation type="journal article" date="2024" name="Plant">
        <title>Genomic evolution and insights into agronomic trait innovations of Sesamum species.</title>
        <authorList>
            <person name="Miao H."/>
            <person name="Wang L."/>
            <person name="Qu L."/>
            <person name="Liu H."/>
            <person name="Sun Y."/>
            <person name="Le M."/>
            <person name="Wang Q."/>
            <person name="Wei S."/>
            <person name="Zheng Y."/>
            <person name="Lin W."/>
            <person name="Duan Y."/>
            <person name="Cao H."/>
            <person name="Xiong S."/>
            <person name="Wang X."/>
            <person name="Wei L."/>
            <person name="Li C."/>
            <person name="Ma Q."/>
            <person name="Ju M."/>
            <person name="Zhao R."/>
            <person name="Li G."/>
            <person name="Mu C."/>
            <person name="Tian Q."/>
            <person name="Mei H."/>
            <person name="Zhang T."/>
            <person name="Gao T."/>
            <person name="Zhang H."/>
        </authorList>
    </citation>
    <scope>NUCLEOTIDE SEQUENCE</scope>
    <source>
        <strain evidence="1">KEN1</strain>
    </source>
</reference>
<sequence length="193" mass="22075">MKLLSSILAEMRKLATLELEKIDIDSIIYDAIKHGIIEFIIKMIKYKPDIIRRKDRKGRTIFAHAIILRQEKIFSLIHCLGAKKNIIARGYDVFRNIYTSCCKVISSNNRHNVPGAALQMQRELQWKSGSRPKLKEEVNENNKTPQVLFIDEHKQLMRDAESWMKSTVGSSMVVDTLIPAVMFTTAFTVPGGN</sequence>
<dbReference type="GO" id="GO:0016020">
    <property type="term" value="C:membrane"/>
    <property type="evidence" value="ECO:0007669"/>
    <property type="project" value="TreeGrafter"/>
</dbReference>
<dbReference type="PANTHER" id="PTHR24177">
    <property type="entry name" value="CASKIN"/>
    <property type="match status" value="1"/>
</dbReference>
<comment type="caution">
    <text evidence="1">The sequence shown here is derived from an EMBL/GenBank/DDBJ whole genome shotgun (WGS) entry which is preliminary data.</text>
</comment>
<dbReference type="PANTHER" id="PTHR24177:SF335">
    <property type="entry name" value="PGG DOMAIN-CONTAINING PROTEIN"/>
    <property type="match status" value="1"/>
</dbReference>
<accession>A0AAW2YAF7</accession>
<proteinExistence type="predicted"/>
<dbReference type="AlphaFoldDB" id="A0AAW2YAF7"/>
<protein>
    <submittedName>
        <fullName evidence="1">Uncharacterized protein</fullName>
    </submittedName>
</protein>
<dbReference type="EMBL" id="JACGWN010000001">
    <property type="protein sequence ID" value="KAL0462621.1"/>
    <property type="molecule type" value="Genomic_DNA"/>
</dbReference>
<name>A0AAW2YAF7_9LAMI</name>
<reference evidence="1" key="1">
    <citation type="submission" date="2020-06" db="EMBL/GenBank/DDBJ databases">
        <authorList>
            <person name="Li T."/>
            <person name="Hu X."/>
            <person name="Zhang T."/>
            <person name="Song X."/>
            <person name="Zhang H."/>
            <person name="Dai N."/>
            <person name="Sheng W."/>
            <person name="Hou X."/>
            <person name="Wei L."/>
        </authorList>
    </citation>
    <scope>NUCLEOTIDE SEQUENCE</scope>
    <source>
        <strain evidence="1">KEN1</strain>
        <tissue evidence="1">Leaf</tissue>
    </source>
</reference>